<dbReference type="SUPFAM" id="SSF52833">
    <property type="entry name" value="Thioredoxin-like"/>
    <property type="match status" value="1"/>
</dbReference>
<keyword evidence="5" id="KW-1185">Reference proteome</keyword>
<dbReference type="PRINTS" id="PR00421">
    <property type="entry name" value="THIOREDOXIN"/>
</dbReference>
<dbReference type="PROSITE" id="PS51352">
    <property type="entry name" value="THIOREDOXIN_2"/>
    <property type="match status" value="1"/>
</dbReference>
<dbReference type="AlphaFoldDB" id="A0A8C5YQX8"/>
<evidence type="ECO:0000313" key="5">
    <source>
        <dbReference type="Proteomes" id="UP000694407"/>
    </source>
</evidence>
<reference evidence="4" key="2">
    <citation type="submission" date="2025-09" db="UniProtKB">
        <authorList>
            <consortium name="Ensembl"/>
        </authorList>
    </citation>
    <scope>IDENTIFICATION</scope>
</reference>
<gene>
    <name evidence="4" type="primary">TXNDC8</name>
</gene>
<dbReference type="GeneTree" id="ENSGT00940000162445"/>
<protein>
    <submittedName>
        <fullName evidence="4">Thioredoxin domain containing 8</fullName>
    </submittedName>
</protein>
<feature type="domain" description="Thioredoxin" evidence="3">
    <location>
        <begin position="6"/>
        <end position="137"/>
    </location>
</feature>
<dbReference type="Ensembl" id="ENSMMMT00000003483.1">
    <property type="protein sequence ID" value="ENSMMMP00000003088.1"/>
    <property type="gene ID" value="ENSMMMG00000002813.1"/>
</dbReference>
<organism evidence="4 5">
    <name type="scientific">Marmota marmota marmota</name>
    <name type="common">Alpine marmot</name>
    <dbReference type="NCBI Taxonomy" id="9994"/>
    <lineage>
        <taxon>Eukaryota</taxon>
        <taxon>Metazoa</taxon>
        <taxon>Chordata</taxon>
        <taxon>Craniata</taxon>
        <taxon>Vertebrata</taxon>
        <taxon>Euteleostomi</taxon>
        <taxon>Mammalia</taxon>
        <taxon>Eutheria</taxon>
        <taxon>Euarchontoglires</taxon>
        <taxon>Glires</taxon>
        <taxon>Rodentia</taxon>
        <taxon>Sciuromorpha</taxon>
        <taxon>Sciuridae</taxon>
        <taxon>Xerinae</taxon>
        <taxon>Marmotini</taxon>
        <taxon>Marmota</taxon>
    </lineage>
</organism>
<name>A0A8C5YQX8_MARMA</name>
<evidence type="ECO:0000259" key="3">
    <source>
        <dbReference type="PROSITE" id="PS51352"/>
    </source>
</evidence>
<evidence type="ECO:0000313" key="4">
    <source>
        <dbReference type="Ensembl" id="ENSMMMP00000003088.1"/>
    </source>
</evidence>
<evidence type="ECO:0000256" key="1">
    <source>
        <dbReference type="ARBA" id="ARBA00023157"/>
    </source>
</evidence>
<dbReference type="InterPro" id="IPR013766">
    <property type="entry name" value="Thioredoxin_domain"/>
</dbReference>
<dbReference type="Gene3D" id="3.40.30.10">
    <property type="entry name" value="Glutaredoxin"/>
    <property type="match status" value="1"/>
</dbReference>
<reference evidence="4" key="1">
    <citation type="submission" date="2025-08" db="UniProtKB">
        <authorList>
            <consortium name="Ensembl"/>
        </authorList>
    </citation>
    <scope>IDENTIFICATION</scope>
</reference>
<keyword evidence="1" id="KW-1015">Disulfide bond</keyword>
<accession>A0A8C5YQX8</accession>
<dbReference type="InterPro" id="IPR036249">
    <property type="entry name" value="Thioredoxin-like_sf"/>
</dbReference>
<sequence>TNNLAILILHLSPQESFVNNSPIIMVHVIKDVDEFNTFLKDAGRQLVVVEFSANWCGFCKEICSVFHDMSLQYQNVRFAIVDVDDSPELADACHIKAVPTFQIFKKIQKVTVFSRVKTTFCCNTSESMAEQIFEFYGMDVKRLEEKIQEFM</sequence>
<dbReference type="Proteomes" id="UP000694407">
    <property type="component" value="Unplaced"/>
</dbReference>
<evidence type="ECO:0000256" key="2">
    <source>
        <dbReference type="ARBA" id="ARBA00023284"/>
    </source>
</evidence>
<proteinExistence type="predicted"/>
<dbReference type="CDD" id="cd02947">
    <property type="entry name" value="TRX_family"/>
    <property type="match status" value="1"/>
</dbReference>
<keyword evidence="2" id="KW-0676">Redox-active center</keyword>
<dbReference type="GO" id="GO:0005794">
    <property type="term" value="C:Golgi apparatus"/>
    <property type="evidence" value="ECO:0007669"/>
    <property type="project" value="Ensembl"/>
</dbReference>
<dbReference type="PANTHER" id="PTHR46115">
    <property type="entry name" value="THIOREDOXIN-LIKE PROTEIN 1"/>
    <property type="match status" value="1"/>
</dbReference>
<dbReference type="Pfam" id="PF00085">
    <property type="entry name" value="Thioredoxin"/>
    <property type="match status" value="1"/>
</dbReference>
<dbReference type="GO" id="GO:0007283">
    <property type="term" value="P:spermatogenesis"/>
    <property type="evidence" value="ECO:0007669"/>
    <property type="project" value="Ensembl"/>
</dbReference>